<dbReference type="AlphaFoldDB" id="A0A5B7J1L6"/>
<organism evidence="2 3">
    <name type="scientific">Portunus trituberculatus</name>
    <name type="common">Swimming crab</name>
    <name type="synonym">Neptunus trituberculatus</name>
    <dbReference type="NCBI Taxonomy" id="210409"/>
    <lineage>
        <taxon>Eukaryota</taxon>
        <taxon>Metazoa</taxon>
        <taxon>Ecdysozoa</taxon>
        <taxon>Arthropoda</taxon>
        <taxon>Crustacea</taxon>
        <taxon>Multicrustacea</taxon>
        <taxon>Malacostraca</taxon>
        <taxon>Eumalacostraca</taxon>
        <taxon>Eucarida</taxon>
        <taxon>Decapoda</taxon>
        <taxon>Pleocyemata</taxon>
        <taxon>Brachyura</taxon>
        <taxon>Eubrachyura</taxon>
        <taxon>Portunoidea</taxon>
        <taxon>Portunidae</taxon>
        <taxon>Portuninae</taxon>
        <taxon>Portunus</taxon>
    </lineage>
</organism>
<protein>
    <submittedName>
        <fullName evidence="2">Dynamin-like protein, mitochondrial</fullName>
    </submittedName>
</protein>
<gene>
    <name evidence="2" type="primary">Opa1</name>
    <name evidence="2" type="ORF">E2C01_082735</name>
</gene>
<proteinExistence type="predicted"/>
<dbReference type="InterPro" id="IPR045817">
    <property type="entry name" value="OPA1_C"/>
</dbReference>
<comment type="caution">
    <text evidence="2">The sequence shown here is derived from an EMBL/GenBank/DDBJ whole genome shotgun (WGS) entry which is preliminary data.</text>
</comment>
<dbReference type="Pfam" id="PF19434">
    <property type="entry name" value="OPA1_C"/>
    <property type="match status" value="1"/>
</dbReference>
<feature type="domain" description="Dynamin-like GTPase OPA1 C-terminal" evidence="1">
    <location>
        <begin position="2"/>
        <end position="57"/>
    </location>
</feature>
<accession>A0A5B7J1L6</accession>
<keyword evidence="3" id="KW-1185">Reference proteome</keyword>
<name>A0A5B7J1L6_PORTR</name>
<evidence type="ECO:0000313" key="2">
    <source>
        <dbReference type="EMBL" id="MPC87856.1"/>
    </source>
</evidence>
<dbReference type="EMBL" id="VSRR010075828">
    <property type="protein sequence ID" value="MPC87856.1"/>
    <property type="molecule type" value="Genomic_DNA"/>
</dbReference>
<reference evidence="2 3" key="1">
    <citation type="submission" date="2019-05" db="EMBL/GenBank/DDBJ databases">
        <title>Another draft genome of Portunus trituberculatus and its Hox gene families provides insights of decapod evolution.</title>
        <authorList>
            <person name="Jeong J.-H."/>
            <person name="Song I."/>
            <person name="Kim S."/>
            <person name="Choi T."/>
            <person name="Kim D."/>
            <person name="Ryu S."/>
            <person name="Kim W."/>
        </authorList>
    </citation>
    <scope>NUCLEOTIDE SEQUENCE [LARGE SCALE GENOMIC DNA]</scope>
    <source>
        <tissue evidence="2">Muscle</tissue>
    </source>
</reference>
<sequence length="72" mass="8881">MLPRRCVEVGWETLQDEFRKFIERAKNSKDHDTIFDNLKACVVDEAMRRHAWEDKVRRRRIVFLLWYCRGKI</sequence>
<evidence type="ECO:0000313" key="3">
    <source>
        <dbReference type="Proteomes" id="UP000324222"/>
    </source>
</evidence>
<dbReference type="OrthoDB" id="415706at2759"/>
<evidence type="ECO:0000259" key="1">
    <source>
        <dbReference type="Pfam" id="PF19434"/>
    </source>
</evidence>
<dbReference type="Proteomes" id="UP000324222">
    <property type="component" value="Unassembled WGS sequence"/>
</dbReference>